<reference evidence="2" key="1">
    <citation type="submission" date="2021-01" db="EMBL/GenBank/DDBJ databases">
        <authorList>
            <person name="Kaushik A."/>
        </authorList>
    </citation>
    <scope>NUCLEOTIDE SEQUENCE</scope>
    <source>
        <strain evidence="2">AG2-2IIIB</strain>
    </source>
</reference>
<proteinExistence type="predicted"/>
<evidence type="ECO:0000313" key="3">
    <source>
        <dbReference type="Proteomes" id="UP000663843"/>
    </source>
</evidence>
<dbReference type="EMBL" id="CAJMWT010004404">
    <property type="protein sequence ID" value="CAE6489738.1"/>
    <property type="molecule type" value="Genomic_DNA"/>
</dbReference>
<name>A0A8H3CPZ1_9AGAM</name>
<dbReference type="Proteomes" id="UP000663843">
    <property type="component" value="Unassembled WGS sequence"/>
</dbReference>
<feature type="region of interest" description="Disordered" evidence="1">
    <location>
        <begin position="219"/>
        <end position="254"/>
    </location>
</feature>
<dbReference type="AlphaFoldDB" id="A0A8H3CPZ1"/>
<evidence type="ECO:0000313" key="2">
    <source>
        <dbReference type="EMBL" id="CAE6489738.1"/>
    </source>
</evidence>
<evidence type="ECO:0000256" key="1">
    <source>
        <dbReference type="SAM" id="MobiDB-lite"/>
    </source>
</evidence>
<gene>
    <name evidence="2" type="ORF">RDB_LOCUS128015</name>
</gene>
<feature type="region of interest" description="Disordered" evidence="1">
    <location>
        <begin position="365"/>
        <end position="421"/>
    </location>
</feature>
<sequence length="421" mass="47306">MSVDLDDLNLRAWVVDSERRPLPHFNHRRIAPHTIESWIPSTAGESFSIYFNGRNKSPGQDVLDIHAVAELDGRLKLDGVILPAAQRAAGQVGGILDQPVSEGKARPLKFGKLRVTDEDDEGNRGEHVNIIKVRLEWGRFREIHVLDKFRNPTNRGTAHEHAVKDGNSASTILGRKMDSPVVSLCKFEPDERFEPQTFIFRYASREWLRNHTQFLSPAQLGSSEYGYGHSQRRQQSEDLRAEGIDNPPGRLNSEREPTLLEHENYQTAIGVKNDPDVGLHTLDEAATSGNELPESRGRKQRYPLRSRFISQFIIEEDHKNAVLQPIRIAQNKGSVSNESTGISGELELEVSSDDNIEFIKHVVPSKNKRKKRHTGALGEGSIKKRLKSEDFTEPVSSTGQPGLSMGQRDVDRTNVKIEPTD</sequence>
<feature type="compositionally biased region" description="Basic and acidic residues" evidence="1">
    <location>
        <begin position="234"/>
        <end position="243"/>
    </location>
</feature>
<organism evidence="2 3">
    <name type="scientific">Rhizoctonia solani</name>
    <dbReference type="NCBI Taxonomy" id="456999"/>
    <lineage>
        <taxon>Eukaryota</taxon>
        <taxon>Fungi</taxon>
        <taxon>Dikarya</taxon>
        <taxon>Basidiomycota</taxon>
        <taxon>Agaricomycotina</taxon>
        <taxon>Agaricomycetes</taxon>
        <taxon>Cantharellales</taxon>
        <taxon>Ceratobasidiaceae</taxon>
        <taxon>Rhizoctonia</taxon>
    </lineage>
</organism>
<feature type="compositionally biased region" description="Basic and acidic residues" evidence="1">
    <location>
        <begin position="408"/>
        <end position="421"/>
    </location>
</feature>
<protein>
    <submittedName>
        <fullName evidence="2">Uncharacterized protein</fullName>
    </submittedName>
</protein>
<accession>A0A8H3CPZ1</accession>
<comment type="caution">
    <text evidence="2">The sequence shown here is derived from an EMBL/GenBank/DDBJ whole genome shotgun (WGS) entry which is preliminary data.</text>
</comment>